<name>A0A8J7MDI8_9BACT</name>
<evidence type="ECO:0000259" key="1">
    <source>
        <dbReference type="Pfam" id="PF13524"/>
    </source>
</evidence>
<gene>
    <name evidence="2" type="ORF">JIN82_05075</name>
</gene>
<dbReference type="Proteomes" id="UP000624703">
    <property type="component" value="Unassembled WGS sequence"/>
</dbReference>
<sequence length="346" mass="40268">MNFSALHILHCANYEQFKYGSWFMNVDMKFHHGLIRNGHHVQAFSQRDVARSENPFKNKKMGSGVANRRLFEMVENFQPDILLLGHSELITEKSLIELRQRYPQMKVAMWWVDPIYIEKNLHYLKMRAQYCDVIFTTTGGKLLEEIASAGCVAAHIPNPVDSAVERYRAFENSPWEHDLFFAGSDYNEPERAELLLQLRDNHEGLRFRIHQALGAPRIHGADYYNALSSCRMGLSLSRRFDVDWYSSDRLAQLMGNGLVTFSPKTAGLTKLFGENDLVWFDDYSDLEEKIDYYQNNIEAGLEIAQSGWEQAHLVTNADRITKFMIEVIENREFSERYQWAEEVYGK</sequence>
<protein>
    <submittedName>
        <fullName evidence="2">Glycosyltransferase</fullName>
    </submittedName>
</protein>
<dbReference type="RefSeq" id="WP_200310562.1">
    <property type="nucleotide sequence ID" value="NZ_JAENIM010000022.1"/>
</dbReference>
<accession>A0A8J7MDI8</accession>
<proteinExistence type="predicted"/>
<dbReference type="AlphaFoldDB" id="A0A8J7MDI8"/>
<dbReference type="EMBL" id="JAENIM010000022">
    <property type="protein sequence ID" value="MBK1790528.1"/>
    <property type="molecule type" value="Genomic_DNA"/>
</dbReference>
<dbReference type="Pfam" id="PF13524">
    <property type="entry name" value="Glyco_trans_1_2"/>
    <property type="match status" value="1"/>
</dbReference>
<evidence type="ECO:0000313" key="2">
    <source>
        <dbReference type="EMBL" id="MBK1790528.1"/>
    </source>
</evidence>
<dbReference type="InterPro" id="IPR055259">
    <property type="entry name" value="YkvP/CgeB_Glyco_trans-like"/>
</dbReference>
<comment type="caution">
    <text evidence="2">The sequence shown here is derived from an EMBL/GenBank/DDBJ whole genome shotgun (WGS) entry which is preliminary data.</text>
</comment>
<organism evidence="2 3">
    <name type="scientific">Persicirhabdus sediminis</name>
    <dbReference type="NCBI Taxonomy" id="454144"/>
    <lineage>
        <taxon>Bacteria</taxon>
        <taxon>Pseudomonadati</taxon>
        <taxon>Verrucomicrobiota</taxon>
        <taxon>Verrucomicrobiia</taxon>
        <taxon>Verrucomicrobiales</taxon>
        <taxon>Verrucomicrobiaceae</taxon>
        <taxon>Persicirhabdus</taxon>
    </lineage>
</organism>
<evidence type="ECO:0000313" key="3">
    <source>
        <dbReference type="Proteomes" id="UP000624703"/>
    </source>
</evidence>
<keyword evidence="3" id="KW-1185">Reference proteome</keyword>
<reference evidence="2" key="1">
    <citation type="submission" date="2021-01" db="EMBL/GenBank/DDBJ databases">
        <title>Modified the classification status of verrucomicrobia.</title>
        <authorList>
            <person name="Feng X."/>
        </authorList>
    </citation>
    <scope>NUCLEOTIDE SEQUENCE</scope>
    <source>
        <strain evidence="2">_KCTC 22039</strain>
    </source>
</reference>
<feature type="domain" description="Spore protein YkvP/CgeB glycosyl transferase-like" evidence="1">
    <location>
        <begin position="192"/>
        <end position="321"/>
    </location>
</feature>